<dbReference type="GO" id="GO:0008270">
    <property type="term" value="F:zinc ion binding"/>
    <property type="evidence" value="ECO:0007669"/>
    <property type="project" value="UniProtKB-KW"/>
</dbReference>
<sequence length="497" mass="55909">MSTEPLLPGLSTKAVPGPAPDGMGTGLFASTDIQLGDDVLYIKTPFVAVLDTPRLEDTCAGCFGKRMSPEGALADIELKACTGCRVVRYCDKTCQSKDWRTAHSLECAIFQKLKPRILPNNARAVLRMVLRTERQKYKPQELDLFSQLETHIRDIREQNTKQWERISLSATAVKVYAGTGMEEEIIASFFAKLDLNSFNLVNALYDRIGLYMHPYAALINHSCEYNSVVGFDGDELHIKAIRPIKRGEQVFISYVDTTNPYQTRQIELAERYFFDCQCSKCMKGTDSREDSFLSPPQDLSKLDVVERQASETIDSASTRTPSEAIATLESAIHTLHQTTIWPTTRQPYISLRNELIASLLSAGRFNGAFIQAAIRYIYVDPVIFPQEIHPIRQLHAWALVKLAIHLSQGVEINTQDVSLERYELNFGLIIWSVLSGLVKNETQSCGVPTFRKMVRESFNDVYGQFRANGMDPESLGGLVKEEWEKLGGICRRTLGME</sequence>
<evidence type="ECO:0000256" key="3">
    <source>
        <dbReference type="ARBA" id="ARBA00022833"/>
    </source>
</evidence>
<dbReference type="AlphaFoldDB" id="A0A3A2ZLP2"/>
<keyword evidence="3" id="KW-0862">Zinc</keyword>
<dbReference type="OrthoDB" id="5945798at2759"/>
<dbReference type="Gene3D" id="6.10.140.2220">
    <property type="match status" value="1"/>
</dbReference>
<evidence type="ECO:0000313" key="7">
    <source>
        <dbReference type="EMBL" id="RJE20264.1"/>
    </source>
</evidence>
<feature type="domain" description="MYND-type" evidence="6">
    <location>
        <begin position="59"/>
        <end position="107"/>
    </location>
</feature>
<dbReference type="Pfam" id="PF01753">
    <property type="entry name" value="zf-MYND"/>
    <property type="match status" value="1"/>
</dbReference>
<dbReference type="InterPro" id="IPR050869">
    <property type="entry name" value="H3K4_H4K5_MeTrfase"/>
</dbReference>
<evidence type="ECO:0000259" key="5">
    <source>
        <dbReference type="PROSITE" id="PS50280"/>
    </source>
</evidence>
<accession>A0A3A2ZLP2</accession>
<feature type="domain" description="SET" evidence="5">
    <location>
        <begin position="8"/>
        <end position="255"/>
    </location>
</feature>
<dbReference type="InterPro" id="IPR001214">
    <property type="entry name" value="SET_dom"/>
</dbReference>
<proteinExistence type="predicted"/>
<name>A0A3A2ZLP2_9EURO</name>
<dbReference type="PANTHER" id="PTHR12197:SF251">
    <property type="entry name" value="EG:BACR7C10.4 PROTEIN"/>
    <property type="match status" value="1"/>
</dbReference>
<evidence type="ECO:0000313" key="8">
    <source>
        <dbReference type="Proteomes" id="UP000266188"/>
    </source>
</evidence>
<comment type="caution">
    <text evidence="7">The sequence shown here is derived from an EMBL/GenBank/DDBJ whole genome shotgun (WGS) entry which is preliminary data.</text>
</comment>
<dbReference type="InterPro" id="IPR046341">
    <property type="entry name" value="SET_dom_sf"/>
</dbReference>
<dbReference type="PROSITE" id="PS50280">
    <property type="entry name" value="SET"/>
    <property type="match status" value="1"/>
</dbReference>
<dbReference type="PROSITE" id="PS50865">
    <property type="entry name" value="ZF_MYND_2"/>
    <property type="match status" value="1"/>
</dbReference>
<evidence type="ECO:0000259" key="6">
    <source>
        <dbReference type="PROSITE" id="PS50865"/>
    </source>
</evidence>
<evidence type="ECO:0000256" key="4">
    <source>
        <dbReference type="PROSITE-ProRule" id="PRU00134"/>
    </source>
</evidence>
<dbReference type="SUPFAM" id="SSF82199">
    <property type="entry name" value="SET domain"/>
    <property type="match status" value="1"/>
</dbReference>
<protein>
    <submittedName>
        <fullName evidence="7">Uncharacterized protein</fullName>
    </submittedName>
</protein>
<reference evidence="8" key="1">
    <citation type="submission" date="2017-02" db="EMBL/GenBank/DDBJ databases">
        <authorList>
            <person name="Tafer H."/>
            <person name="Lopandic K."/>
        </authorList>
    </citation>
    <scope>NUCLEOTIDE SEQUENCE [LARGE SCALE GENOMIC DNA]</scope>
    <source>
        <strain evidence="8">CBS 366.77</strain>
    </source>
</reference>
<keyword evidence="8" id="KW-1185">Reference proteome</keyword>
<dbReference type="Gene3D" id="2.170.270.10">
    <property type="entry name" value="SET domain"/>
    <property type="match status" value="1"/>
</dbReference>
<dbReference type="STRING" id="2070753.A0A3A2ZLP2"/>
<dbReference type="Gene3D" id="1.10.220.160">
    <property type="match status" value="1"/>
</dbReference>
<dbReference type="PANTHER" id="PTHR12197">
    <property type="entry name" value="HISTONE-LYSINE N-METHYLTRANSFERASE SMYD"/>
    <property type="match status" value="1"/>
</dbReference>
<evidence type="ECO:0000256" key="1">
    <source>
        <dbReference type="ARBA" id="ARBA00022723"/>
    </source>
</evidence>
<dbReference type="InterPro" id="IPR002893">
    <property type="entry name" value="Znf_MYND"/>
</dbReference>
<keyword evidence="2 4" id="KW-0863">Zinc-finger</keyword>
<dbReference type="Proteomes" id="UP000266188">
    <property type="component" value="Unassembled WGS sequence"/>
</dbReference>
<gene>
    <name evidence="7" type="ORF">PHISCL_07397</name>
</gene>
<dbReference type="EMBL" id="MVGC01000323">
    <property type="protein sequence ID" value="RJE20264.1"/>
    <property type="molecule type" value="Genomic_DNA"/>
</dbReference>
<dbReference type="Pfam" id="PF00856">
    <property type="entry name" value="SET"/>
    <property type="match status" value="1"/>
</dbReference>
<organism evidence="7 8">
    <name type="scientific">Aspergillus sclerotialis</name>
    <dbReference type="NCBI Taxonomy" id="2070753"/>
    <lineage>
        <taxon>Eukaryota</taxon>
        <taxon>Fungi</taxon>
        <taxon>Dikarya</taxon>
        <taxon>Ascomycota</taxon>
        <taxon>Pezizomycotina</taxon>
        <taxon>Eurotiomycetes</taxon>
        <taxon>Eurotiomycetidae</taxon>
        <taxon>Eurotiales</taxon>
        <taxon>Aspergillaceae</taxon>
        <taxon>Aspergillus</taxon>
        <taxon>Aspergillus subgen. Polypaecilum</taxon>
    </lineage>
</organism>
<keyword evidence="1" id="KW-0479">Metal-binding</keyword>
<dbReference type="GO" id="GO:0005634">
    <property type="term" value="C:nucleus"/>
    <property type="evidence" value="ECO:0007669"/>
    <property type="project" value="TreeGrafter"/>
</dbReference>
<evidence type="ECO:0000256" key="2">
    <source>
        <dbReference type="ARBA" id="ARBA00022771"/>
    </source>
</evidence>